<dbReference type="PANTHER" id="PTHR44186:SF1">
    <property type="entry name" value="BARDET-BIEDL SYNDROME 4 PROTEIN"/>
    <property type="match status" value="1"/>
</dbReference>
<reference evidence="3" key="1">
    <citation type="journal article" date="2014" name="Front. Microbiol.">
        <title>High frequency of phylogenetically diverse reductive dehalogenase-homologous genes in deep subseafloor sedimentary metagenomes.</title>
        <authorList>
            <person name="Kawai M."/>
            <person name="Futagami T."/>
            <person name="Toyoda A."/>
            <person name="Takaki Y."/>
            <person name="Nishi S."/>
            <person name="Hori S."/>
            <person name="Arai W."/>
            <person name="Tsubouchi T."/>
            <person name="Morono Y."/>
            <person name="Uchiyama I."/>
            <person name="Ito T."/>
            <person name="Fujiyama A."/>
            <person name="Inagaki F."/>
            <person name="Takami H."/>
        </authorList>
    </citation>
    <scope>NUCLEOTIDE SEQUENCE</scope>
    <source>
        <strain evidence="3">Expedition CK06-06</strain>
    </source>
</reference>
<name>X1AE80_9ZZZZ</name>
<organism evidence="3">
    <name type="scientific">marine sediment metagenome</name>
    <dbReference type="NCBI Taxonomy" id="412755"/>
    <lineage>
        <taxon>unclassified sequences</taxon>
        <taxon>metagenomes</taxon>
        <taxon>ecological metagenomes</taxon>
    </lineage>
</organism>
<dbReference type="Pfam" id="PF07719">
    <property type="entry name" value="TPR_2"/>
    <property type="match status" value="1"/>
</dbReference>
<dbReference type="PROSITE" id="PS50293">
    <property type="entry name" value="TPR_REGION"/>
    <property type="match status" value="1"/>
</dbReference>
<dbReference type="Gene3D" id="1.25.40.10">
    <property type="entry name" value="Tetratricopeptide repeat domain"/>
    <property type="match status" value="1"/>
</dbReference>
<evidence type="ECO:0000256" key="1">
    <source>
        <dbReference type="ARBA" id="ARBA00022737"/>
    </source>
</evidence>
<dbReference type="InterPro" id="IPR019734">
    <property type="entry name" value="TPR_rpt"/>
</dbReference>
<gene>
    <name evidence="3" type="ORF">S01H4_06976</name>
</gene>
<keyword evidence="1" id="KW-0677">Repeat</keyword>
<dbReference type="GO" id="GO:0036064">
    <property type="term" value="C:ciliary basal body"/>
    <property type="evidence" value="ECO:0007669"/>
    <property type="project" value="TreeGrafter"/>
</dbReference>
<dbReference type="InterPro" id="IPR013105">
    <property type="entry name" value="TPR_2"/>
</dbReference>
<dbReference type="AlphaFoldDB" id="X1AE80"/>
<comment type="caution">
    <text evidence="3">The sequence shown here is derived from an EMBL/GenBank/DDBJ whole genome shotgun (WGS) entry which is preliminary data.</text>
</comment>
<dbReference type="InterPro" id="IPR011990">
    <property type="entry name" value="TPR-like_helical_dom_sf"/>
</dbReference>
<keyword evidence="2" id="KW-0802">TPR repeat</keyword>
<dbReference type="SMART" id="SM00028">
    <property type="entry name" value="TPR"/>
    <property type="match status" value="3"/>
</dbReference>
<accession>X1AE80</accession>
<proteinExistence type="predicted"/>
<protein>
    <submittedName>
        <fullName evidence="3">Uncharacterized protein</fullName>
    </submittedName>
</protein>
<dbReference type="EMBL" id="BART01002226">
    <property type="protein sequence ID" value="GAG58361.1"/>
    <property type="molecule type" value="Genomic_DNA"/>
</dbReference>
<evidence type="ECO:0000256" key="2">
    <source>
        <dbReference type="ARBA" id="ARBA00022803"/>
    </source>
</evidence>
<dbReference type="Pfam" id="PF13181">
    <property type="entry name" value="TPR_8"/>
    <property type="match status" value="1"/>
</dbReference>
<sequence length="192" mass="21600">ELIEPHVSLAEIYRARKENDKAISHYQTVIRKQPEFTQTYIESGLLYEAEGKEAKARAMYEKALEINPDFAPAANNLAYLLAQTDEDPDRALRLAKKAKAQLPDDPGIADTLGLALIGKGYYPTAISELNDASEKLSQNPTVFYHLGLAHWRSGDKEKALEALSKALDMNQDFPEKEKTRKLLRVIEEEKEG</sequence>
<dbReference type="PANTHER" id="PTHR44186">
    <property type="match status" value="1"/>
</dbReference>
<dbReference type="Pfam" id="PF13176">
    <property type="entry name" value="TPR_7"/>
    <property type="match status" value="1"/>
</dbReference>
<dbReference type="SUPFAM" id="SSF48452">
    <property type="entry name" value="TPR-like"/>
    <property type="match status" value="1"/>
</dbReference>
<dbReference type="PROSITE" id="PS50005">
    <property type="entry name" value="TPR"/>
    <property type="match status" value="3"/>
</dbReference>
<dbReference type="GO" id="GO:0061512">
    <property type="term" value="P:protein localization to cilium"/>
    <property type="evidence" value="ECO:0007669"/>
    <property type="project" value="TreeGrafter"/>
</dbReference>
<feature type="non-terminal residue" evidence="3">
    <location>
        <position position="1"/>
    </location>
</feature>
<evidence type="ECO:0000313" key="3">
    <source>
        <dbReference type="EMBL" id="GAG58361.1"/>
    </source>
</evidence>
<dbReference type="GO" id="GO:0060271">
    <property type="term" value="P:cilium assembly"/>
    <property type="evidence" value="ECO:0007669"/>
    <property type="project" value="TreeGrafter"/>
</dbReference>